<dbReference type="Pfam" id="PF00753">
    <property type="entry name" value="Lactamase_B"/>
    <property type="match status" value="1"/>
</dbReference>
<dbReference type="CDD" id="cd07726">
    <property type="entry name" value="ST1585-like_MBL-fold"/>
    <property type="match status" value="1"/>
</dbReference>
<gene>
    <name evidence="3" type="ORF">UFOPK3957_00332</name>
</gene>
<dbReference type="Gene3D" id="3.60.15.10">
    <property type="entry name" value="Ribonuclease Z/Hydroxyacylglutathione hydrolase-like"/>
    <property type="match status" value="1"/>
</dbReference>
<evidence type="ECO:0000256" key="1">
    <source>
        <dbReference type="SAM" id="MobiDB-lite"/>
    </source>
</evidence>
<dbReference type="InterPro" id="IPR036866">
    <property type="entry name" value="RibonucZ/Hydroxyglut_hydro"/>
</dbReference>
<dbReference type="InterPro" id="IPR001279">
    <property type="entry name" value="Metallo-B-lactamas"/>
</dbReference>
<dbReference type="SUPFAM" id="SSF56281">
    <property type="entry name" value="Metallo-hydrolase/oxidoreductase"/>
    <property type="match status" value="1"/>
</dbReference>
<accession>A0A6J7MKG3</accession>
<dbReference type="SMART" id="SM00849">
    <property type="entry name" value="Lactamase_B"/>
    <property type="match status" value="1"/>
</dbReference>
<feature type="domain" description="Metallo-beta-lactamase" evidence="2">
    <location>
        <begin position="43"/>
        <end position="268"/>
    </location>
</feature>
<evidence type="ECO:0000313" key="3">
    <source>
        <dbReference type="EMBL" id="CAB4978244.1"/>
    </source>
</evidence>
<evidence type="ECO:0000259" key="2">
    <source>
        <dbReference type="SMART" id="SM00849"/>
    </source>
</evidence>
<name>A0A6J7MKG3_9ZZZZ</name>
<reference evidence="3" key="1">
    <citation type="submission" date="2020-05" db="EMBL/GenBank/DDBJ databases">
        <authorList>
            <person name="Chiriac C."/>
            <person name="Salcher M."/>
            <person name="Ghai R."/>
            <person name="Kavagutti S V."/>
        </authorList>
    </citation>
    <scope>NUCLEOTIDE SEQUENCE</scope>
</reference>
<dbReference type="PANTHER" id="PTHR42951">
    <property type="entry name" value="METALLO-BETA-LACTAMASE DOMAIN-CONTAINING"/>
    <property type="match status" value="1"/>
</dbReference>
<dbReference type="InterPro" id="IPR037482">
    <property type="entry name" value="ST1585_MBL-fold"/>
</dbReference>
<dbReference type="EMBL" id="CAFBOM010000035">
    <property type="protein sequence ID" value="CAB4978244.1"/>
    <property type="molecule type" value="Genomic_DNA"/>
</dbReference>
<dbReference type="AlphaFoldDB" id="A0A6J7MKG3"/>
<dbReference type="InterPro" id="IPR050855">
    <property type="entry name" value="NDM-1-like"/>
</dbReference>
<feature type="region of interest" description="Disordered" evidence="1">
    <location>
        <begin position="22"/>
        <end position="47"/>
    </location>
</feature>
<dbReference type="PANTHER" id="PTHR42951:SF22">
    <property type="entry name" value="METALLO BETA-LACTAMASE SUPERFAMILY LIPOPROTEIN"/>
    <property type="match status" value="1"/>
</dbReference>
<protein>
    <submittedName>
        <fullName evidence="3">Unannotated protein</fullName>
    </submittedName>
</protein>
<proteinExistence type="predicted"/>
<sequence>MPPRPPALEGLLCAASHRQNAPVENADATAGSPSESDEGEGSGAHATDVVDLGNDVFMIDTRMGGYEGITASYLIKGSKPCLVETGTARSAPVVLAQLAALGIDPDDLATIVVTHIHLDHAGGVGDLAKLFPRAQVVVHERGARHLADPAKLVASAHRVFGEAMDRLFGDLLPTPAERLTVLGDKGTIDLGDGRSLAAFHNPGHASHHIGLFDTLTGDLYTGDAAGVYIPETAEVRPSTPPPDFDLVLTLNSLHRMSEANATRLLFSHYGPVTDVASTLDESEAQLHYWVESVERARGETEDLDHAIALVAERDRAGRAGFYADRGVVEKYEALSSVGANVMGVARWLDRPGGDGLAPR</sequence>
<organism evidence="3">
    <name type="scientific">freshwater metagenome</name>
    <dbReference type="NCBI Taxonomy" id="449393"/>
    <lineage>
        <taxon>unclassified sequences</taxon>
        <taxon>metagenomes</taxon>
        <taxon>ecological metagenomes</taxon>
    </lineage>
</organism>